<dbReference type="PANTHER" id="PTHR43205">
    <property type="entry name" value="PROSTAGLANDIN REDUCTASE"/>
    <property type="match status" value="1"/>
</dbReference>
<gene>
    <name evidence="4" type="ORF">KP509_22G010600</name>
</gene>
<evidence type="ECO:0000259" key="3">
    <source>
        <dbReference type="Pfam" id="PF16884"/>
    </source>
</evidence>
<dbReference type="Pfam" id="PF16884">
    <property type="entry name" value="ADH_N_2"/>
    <property type="match status" value="1"/>
</dbReference>
<keyword evidence="5" id="KW-1185">Reference proteome</keyword>
<dbReference type="InterPro" id="IPR045010">
    <property type="entry name" value="MDR_fam"/>
</dbReference>
<dbReference type="OMA" id="KWVVREH"/>
<evidence type="ECO:0000256" key="1">
    <source>
        <dbReference type="ARBA" id="ARBA00023002"/>
    </source>
</evidence>
<protein>
    <submittedName>
        <fullName evidence="4">Uncharacterized protein</fullName>
    </submittedName>
</protein>
<proteinExistence type="predicted"/>
<dbReference type="AlphaFoldDB" id="A0A8T2S5W7"/>
<dbReference type="SUPFAM" id="SSF50129">
    <property type="entry name" value="GroES-like"/>
    <property type="match status" value="1"/>
</dbReference>
<evidence type="ECO:0000259" key="2">
    <source>
        <dbReference type="Pfam" id="PF00107"/>
    </source>
</evidence>
<evidence type="ECO:0000313" key="5">
    <source>
        <dbReference type="Proteomes" id="UP000825935"/>
    </source>
</evidence>
<dbReference type="SUPFAM" id="SSF51735">
    <property type="entry name" value="NAD(P)-binding Rossmann-fold domains"/>
    <property type="match status" value="1"/>
</dbReference>
<dbReference type="InterPro" id="IPR013149">
    <property type="entry name" value="ADH-like_C"/>
</dbReference>
<dbReference type="EMBL" id="CM035427">
    <property type="protein sequence ID" value="KAH7306419.1"/>
    <property type="molecule type" value="Genomic_DNA"/>
</dbReference>
<evidence type="ECO:0000313" key="4">
    <source>
        <dbReference type="EMBL" id="KAH7306419.1"/>
    </source>
</evidence>
<keyword evidence="1" id="KW-0560">Oxidoreductase</keyword>
<accession>A0A8T2S5W7</accession>
<dbReference type="OrthoDB" id="809632at2759"/>
<reference evidence="4" key="1">
    <citation type="submission" date="2021-08" db="EMBL/GenBank/DDBJ databases">
        <title>WGS assembly of Ceratopteris richardii.</title>
        <authorList>
            <person name="Marchant D.B."/>
            <person name="Chen G."/>
            <person name="Jenkins J."/>
            <person name="Shu S."/>
            <person name="Leebens-Mack J."/>
            <person name="Grimwood J."/>
            <person name="Schmutz J."/>
            <person name="Soltis P."/>
            <person name="Soltis D."/>
            <person name="Chen Z.-H."/>
        </authorList>
    </citation>
    <scope>NUCLEOTIDE SEQUENCE</scope>
    <source>
        <strain evidence="4">Whitten #5841</strain>
        <tissue evidence="4">Leaf</tissue>
    </source>
</reference>
<dbReference type="InterPro" id="IPR041694">
    <property type="entry name" value="ADH_N_2"/>
</dbReference>
<dbReference type="GO" id="GO:0016628">
    <property type="term" value="F:oxidoreductase activity, acting on the CH-CH group of donors, NAD or NADP as acceptor"/>
    <property type="evidence" value="ECO:0007669"/>
    <property type="project" value="InterPro"/>
</dbReference>
<comment type="caution">
    <text evidence="4">The sequence shown here is derived from an EMBL/GenBank/DDBJ whole genome shotgun (WGS) entry which is preliminary data.</text>
</comment>
<dbReference type="Gene3D" id="3.40.50.720">
    <property type="entry name" value="NAD(P)-binding Rossmann-like Domain"/>
    <property type="match status" value="1"/>
</dbReference>
<name>A0A8T2S5W7_CERRI</name>
<feature type="domain" description="Alcohol dehydrogenase-like C-terminal" evidence="2">
    <location>
        <begin position="168"/>
        <end position="299"/>
    </location>
</feature>
<dbReference type="InterPro" id="IPR036291">
    <property type="entry name" value="NAD(P)-bd_dom_sf"/>
</dbReference>
<feature type="domain" description="Oxidoreductase N-terminal" evidence="3">
    <location>
        <begin position="21"/>
        <end position="116"/>
    </location>
</feature>
<organism evidence="4 5">
    <name type="scientific">Ceratopteris richardii</name>
    <name type="common">Triangle waterfern</name>
    <dbReference type="NCBI Taxonomy" id="49495"/>
    <lineage>
        <taxon>Eukaryota</taxon>
        <taxon>Viridiplantae</taxon>
        <taxon>Streptophyta</taxon>
        <taxon>Embryophyta</taxon>
        <taxon>Tracheophyta</taxon>
        <taxon>Polypodiopsida</taxon>
        <taxon>Polypodiidae</taxon>
        <taxon>Polypodiales</taxon>
        <taxon>Pteridineae</taxon>
        <taxon>Pteridaceae</taxon>
        <taxon>Parkerioideae</taxon>
        <taxon>Ceratopteris</taxon>
    </lineage>
</organism>
<sequence>MTVGSTVDNISIRLRRYLTNEQPAESDMEVVTTKLTLCLTGDTQDVLVQNLYLSPDPYMCNRMRETFDSYFPPFELGKPITGLGVSKVILSNHPEFQVNDIITGFTSWETYSVIKGGLGIRNVSHFDVPPSYHIGILGITGFTAYAGFLQICSPKKGEQVFVSTAAGAVGHVVGQLAKLTGCRVVGSAGSDEKVELLKTKLGYDDAFNYKTQSDLKATLKRYFPEGIDIYFENVGGKMLEAALDNLRVHARISLCGMISQYASGCGEGIPNLIQLIWKRAKMQGFLIGDYMHLQEEFINYMVSHLKDNKITVIEDVVDGLENAPGAFVRLFQGKNSGKQVIRL</sequence>
<dbReference type="Proteomes" id="UP000825935">
    <property type="component" value="Chromosome 22"/>
</dbReference>
<dbReference type="FunFam" id="3.40.50.720:FF:000121">
    <property type="entry name" value="Prostaglandin reductase 2"/>
    <property type="match status" value="1"/>
</dbReference>
<dbReference type="Pfam" id="PF00107">
    <property type="entry name" value="ADH_zinc_N"/>
    <property type="match status" value="1"/>
</dbReference>
<dbReference type="PANTHER" id="PTHR43205:SF7">
    <property type="entry name" value="PROSTAGLANDIN REDUCTASE 1"/>
    <property type="match status" value="1"/>
</dbReference>
<dbReference type="InterPro" id="IPR011032">
    <property type="entry name" value="GroES-like_sf"/>
</dbReference>
<dbReference type="Gene3D" id="3.90.180.10">
    <property type="entry name" value="Medium-chain alcohol dehydrogenases, catalytic domain"/>
    <property type="match status" value="1"/>
</dbReference>